<sequence>MKQKNSTPRKVLLNDDVLNFSVNVIRDMLGLKSSSNVVYNDKTIIHHLLNAGVSRTSISNVSNTCIDAPSEGTIRYRLRDLNLDMLHQNLNKSLKIHGFKTVHNKFNQFAIDFVNIPYYGKEENSGDTIKTKPKQGTSRFYAYASIYIILRNKCYTLAMKYIRKGETLKDTVDFLINEITTNGFKIKELFLDREFYTIEIINYLQNRKIPFIIPCVKRGPSGGIRKLLTGKKSYSTNYTMRSKGNEATFQVNVVVKYSKGKYKENGVKYFAYAVYNMDLPIKNTFKEYRKRFGIESSYRLMNQARTHTTTKKPVLRLLYIGLGLLLINIWIYIQWTHLSTPRQGGRQKVTWTFKTMLKQINRTTEEKLGFHNKITI</sequence>
<dbReference type="EMBL" id="LWMT01000034">
    <property type="protein sequence ID" value="KZX17287.1"/>
    <property type="molecule type" value="Genomic_DNA"/>
</dbReference>
<proteinExistence type="predicted"/>
<dbReference type="PATRIC" id="fig|55758.3.peg.290"/>
<name>A0A166CWK3_9EURY</name>
<evidence type="ECO:0000313" key="2">
    <source>
        <dbReference type="EMBL" id="KZX17287.1"/>
    </source>
</evidence>
<dbReference type="PANTHER" id="PTHR33252">
    <property type="entry name" value="THIRD ORF IN TRANSPOSON ISC1160"/>
    <property type="match status" value="1"/>
</dbReference>
<organism evidence="2 3">
    <name type="scientific">Methanobrevibacter filiformis</name>
    <dbReference type="NCBI Taxonomy" id="55758"/>
    <lineage>
        <taxon>Archaea</taxon>
        <taxon>Methanobacteriati</taxon>
        <taxon>Methanobacteriota</taxon>
        <taxon>Methanomada group</taxon>
        <taxon>Methanobacteria</taxon>
        <taxon>Methanobacteriales</taxon>
        <taxon>Methanobacteriaceae</taxon>
        <taxon>Methanobrevibacter</taxon>
    </lineage>
</organism>
<gene>
    <name evidence="2" type="ORF">MBFIL_02600</name>
</gene>
<evidence type="ECO:0008006" key="4">
    <source>
        <dbReference type="Google" id="ProtNLM"/>
    </source>
</evidence>
<dbReference type="NCBIfam" id="NF033541">
    <property type="entry name" value="transpos_ISH3"/>
    <property type="match status" value="1"/>
</dbReference>
<dbReference type="RefSeq" id="WP_066970717.1">
    <property type="nucleotide sequence ID" value="NZ_LWMT01000034.1"/>
</dbReference>
<comment type="caution">
    <text evidence="2">The sequence shown here is derived from an EMBL/GenBank/DDBJ whole genome shotgun (WGS) entry which is preliminary data.</text>
</comment>
<keyword evidence="3" id="KW-1185">Reference proteome</keyword>
<dbReference type="AlphaFoldDB" id="A0A166CWK3"/>
<accession>A0A166CWK3</accession>
<reference evidence="2 3" key="1">
    <citation type="submission" date="2016-04" db="EMBL/GenBank/DDBJ databases">
        <title>Genome sequence of Methanobrevibacter filiformis DSM 11501.</title>
        <authorList>
            <person name="Poehlein A."/>
            <person name="Seedorf H."/>
            <person name="Daniel R."/>
        </authorList>
    </citation>
    <scope>NUCLEOTIDE SEQUENCE [LARGE SCALE GENOMIC DNA]</scope>
    <source>
        <strain evidence="2 3">DSM 11501</strain>
    </source>
</reference>
<dbReference type="PANTHER" id="PTHR33252:SF2">
    <property type="entry name" value="TRANSPOSASE IS4-LIKE DOMAIN-CONTAINING PROTEIN"/>
    <property type="match status" value="1"/>
</dbReference>
<evidence type="ECO:0000313" key="3">
    <source>
        <dbReference type="Proteomes" id="UP000077066"/>
    </source>
</evidence>
<protein>
    <recommendedName>
        <fullName evidence="4">Transposase DDE domain protein</fullName>
    </recommendedName>
</protein>
<dbReference type="Proteomes" id="UP000077066">
    <property type="component" value="Unassembled WGS sequence"/>
</dbReference>
<feature type="transmembrane region" description="Helical" evidence="1">
    <location>
        <begin position="314"/>
        <end position="333"/>
    </location>
</feature>
<evidence type="ECO:0000256" key="1">
    <source>
        <dbReference type="SAM" id="Phobius"/>
    </source>
</evidence>
<dbReference type="OrthoDB" id="139719at2157"/>
<keyword evidence="1" id="KW-1133">Transmembrane helix</keyword>
<keyword evidence="1" id="KW-0472">Membrane</keyword>
<keyword evidence="1" id="KW-0812">Transmembrane</keyword>